<evidence type="ECO:0000313" key="9">
    <source>
        <dbReference type="Proteomes" id="UP000008744"/>
    </source>
</evidence>
<dbReference type="PROSITE" id="PS50835">
    <property type="entry name" value="IG_LIKE"/>
    <property type="match status" value="1"/>
</dbReference>
<dbReference type="OrthoDB" id="8923679at2759"/>
<dbReference type="PANTHER" id="PTHR11640:SF164">
    <property type="entry name" value="MAM DOMAIN-CONTAINING GLYCOSYLPHOSPHATIDYLINOSITOL ANCHOR PROTEIN 1"/>
    <property type="match status" value="1"/>
</dbReference>
<keyword evidence="3" id="KW-1015">Disulfide bond</keyword>
<dbReference type="STRING" id="7234.B4HAB2"/>
<reference evidence="8 9" key="1">
    <citation type="journal article" date="2007" name="Nature">
        <title>Evolution of genes and genomes on the Drosophila phylogeny.</title>
        <authorList>
            <consortium name="Drosophila 12 Genomes Consortium"/>
            <person name="Clark A.G."/>
            <person name="Eisen M.B."/>
            <person name="Smith D.R."/>
            <person name="Bergman C.M."/>
            <person name="Oliver B."/>
            <person name="Markow T.A."/>
            <person name="Kaufman T.C."/>
            <person name="Kellis M."/>
            <person name="Gelbart W."/>
            <person name="Iyer V.N."/>
            <person name="Pollard D.A."/>
            <person name="Sackton T.B."/>
            <person name="Larracuente A.M."/>
            <person name="Singh N.D."/>
            <person name="Abad J.P."/>
            <person name="Abt D.N."/>
            <person name="Adryan B."/>
            <person name="Aguade M."/>
            <person name="Akashi H."/>
            <person name="Anderson W.W."/>
            <person name="Aquadro C.F."/>
            <person name="Ardell D.H."/>
            <person name="Arguello R."/>
            <person name="Artieri C.G."/>
            <person name="Barbash D.A."/>
            <person name="Barker D."/>
            <person name="Barsanti P."/>
            <person name="Batterham P."/>
            <person name="Batzoglou S."/>
            <person name="Begun D."/>
            <person name="Bhutkar A."/>
            <person name="Blanco E."/>
            <person name="Bosak S.A."/>
            <person name="Bradley R.K."/>
            <person name="Brand A.D."/>
            <person name="Brent M.R."/>
            <person name="Brooks A.N."/>
            <person name="Brown R.H."/>
            <person name="Butlin R.K."/>
            <person name="Caggese C."/>
            <person name="Calvi B.R."/>
            <person name="Bernardo de Carvalho A."/>
            <person name="Caspi A."/>
            <person name="Castrezana S."/>
            <person name="Celniker S.E."/>
            <person name="Chang J.L."/>
            <person name="Chapple C."/>
            <person name="Chatterji S."/>
            <person name="Chinwalla A."/>
            <person name="Civetta A."/>
            <person name="Clifton S.W."/>
            <person name="Comeron J.M."/>
            <person name="Costello J.C."/>
            <person name="Coyne J.A."/>
            <person name="Daub J."/>
            <person name="David R.G."/>
            <person name="Delcher A.L."/>
            <person name="Delehaunty K."/>
            <person name="Do C.B."/>
            <person name="Ebling H."/>
            <person name="Edwards K."/>
            <person name="Eickbush T."/>
            <person name="Evans J.D."/>
            <person name="Filipski A."/>
            <person name="Findeiss S."/>
            <person name="Freyhult E."/>
            <person name="Fulton L."/>
            <person name="Fulton R."/>
            <person name="Garcia A.C."/>
            <person name="Gardiner A."/>
            <person name="Garfield D.A."/>
            <person name="Garvin B.E."/>
            <person name="Gibson G."/>
            <person name="Gilbert D."/>
            <person name="Gnerre S."/>
            <person name="Godfrey J."/>
            <person name="Good R."/>
            <person name="Gotea V."/>
            <person name="Gravely B."/>
            <person name="Greenberg A.J."/>
            <person name="Griffiths-Jones S."/>
            <person name="Gross S."/>
            <person name="Guigo R."/>
            <person name="Gustafson E.A."/>
            <person name="Haerty W."/>
            <person name="Hahn M.W."/>
            <person name="Halligan D.L."/>
            <person name="Halpern A.L."/>
            <person name="Halter G.M."/>
            <person name="Han M.V."/>
            <person name="Heger A."/>
            <person name="Hillier L."/>
            <person name="Hinrichs A.S."/>
            <person name="Holmes I."/>
            <person name="Hoskins R.A."/>
            <person name="Hubisz M.J."/>
            <person name="Hultmark D."/>
            <person name="Huntley M.A."/>
            <person name="Jaffe D.B."/>
            <person name="Jagadeeshan S."/>
            <person name="Jeck W.R."/>
            <person name="Johnson J."/>
            <person name="Jones C.D."/>
            <person name="Jordan W.C."/>
            <person name="Karpen G.H."/>
            <person name="Kataoka E."/>
            <person name="Keightley P.D."/>
            <person name="Kheradpour P."/>
            <person name="Kirkness E.F."/>
            <person name="Koerich L.B."/>
            <person name="Kristiansen K."/>
            <person name="Kudrna D."/>
            <person name="Kulathinal R.J."/>
            <person name="Kumar S."/>
            <person name="Kwok R."/>
            <person name="Lander E."/>
            <person name="Langley C.H."/>
            <person name="Lapoint R."/>
            <person name="Lazzaro B.P."/>
            <person name="Lee S.J."/>
            <person name="Levesque L."/>
            <person name="Li R."/>
            <person name="Lin C.F."/>
            <person name="Lin M.F."/>
            <person name="Lindblad-Toh K."/>
            <person name="Llopart A."/>
            <person name="Long M."/>
            <person name="Low L."/>
            <person name="Lozovsky E."/>
            <person name="Lu J."/>
            <person name="Luo M."/>
            <person name="Machado C.A."/>
            <person name="Makalowski W."/>
            <person name="Marzo M."/>
            <person name="Matsuda M."/>
            <person name="Matzkin L."/>
            <person name="McAllister B."/>
            <person name="McBride C.S."/>
            <person name="McKernan B."/>
            <person name="McKernan K."/>
            <person name="Mendez-Lago M."/>
            <person name="Minx P."/>
            <person name="Mollenhauer M.U."/>
            <person name="Montooth K."/>
            <person name="Mount S.M."/>
            <person name="Mu X."/>
            <person name="Myers E."/>
            <person name="Negre B."/>
            <person name="Newfeld S."/>
            <person name="Nielsen R."/>
            <person name="Noor M.A."/>
            <person name="O'Grady P."/>
            <person name="Pachter L."/>
            <person name="Papaceit M."/>
            <person name="Parisi M.J."/>
            <person name="Parisi M."/>
            <person name="Parts L."/>
            <person name="Pedersen J.S."/>
            <person name="Pesole G."/>
            <person name="Phillippy A.M."/>
            <person name="Ponting C.P."/>
            <person name="Pop M."/>
            <person name="Porcelli D."/>
            <person name="Powell J.R."/>
            <person name="Prohaska S."/>
            <person name="Pruitt K."/>
            <person name="Puig M."/>
            <person name="Quesneville H."/>
            <person name="Ram K.R."/>
            <person name="Rand D."/>
            <person name="Rasmussen M.D."/>
            <person name="Reed L.K."/>
            <person name="Reenan R."/>
            <person name="Reily A."/>
            <person name="Remington K.A."/>
            <person name="Rieger T.T."/>
            <person name="Ritchie M.G."/>
            <person name="Robin C."/>
            <person name="Rogers Y.H."/>
            <person name="Rohde C."/>
            <person name="Rozas J."/>
            <person name="Rubenfield M.J."/>
            <person name="Ruiz A."/>
            <person name="Russo S."/>
            <person name="Salzberg S.L."/>
            <person name="Sanchez-Gracia A."/>
            <person name="Saranga D.J."/>
            <person name="Sato H."/>
            <person name="Schaeffer S.W."/>
            <person name="Schatz M.C."/>
            <person name="Schlenke T."/>
            <person name="Schwartz R."/>
            <person name="Segarra C."/>
            <person name="Singh R.S."/>
            <person name="Sirot L."/>
            <person name="Sirota M."/>
            <person name="Sisneros N.B."/>
            <person name="Smith C.D."/>
            <person name="Smith T.F."/>
            <person name="Spieth J."/>
            <person name="Stage D.E."/>
            <person name="Stark A."/>
            <person name="Stephan W."/>
            <person name="Strausberg R.L."/>
            <person name="Strempel S."/>
            <person name="Sturgill D."/>
            <person name="Sutton G."/>
            <person name="Sutton G.G."/>
            <person name="Tao W."/>
            <person name="Teichmann S."/>
            <person name="Tobari Y.N."/>
            <person name="Tomimura Y."/>
            <person name="Tsolas J.M."/>
            <person name="Valente V.L."/>
            <person name="Venter E."/>
            <person name="Venter J.C."/>
            <person name="Vicario S."/>
            <person name="Vieira F.G."/>
            <person name="Vilella A.J."/>
            <person name="Villasante A."/>
            <person name="Walenz B."/>
            <person name="Wang J."/>
            <person name="Wasserman M."/>
            <person name="Watts T."/>
            <person name="Wilson D."/>
            <person name="Wilson R.K."/>
            <person name="Wing R.A."/>
            <person name="Wolfner M.F."/>
            <person name="Wong A."/>
            <person name="Wong G.K."/>
            <person name="Wu C.I."/>
            <person name="Wu G."/>
            <person name="Yamamoto D."/>
            <person name="Yang H.P."/>
            <person name="Yang S.P."/>
            <person name="Yorke J.A."/>
            <person name="Yoshida K."/>
            <person name="Zdobnov E."/>
            <person name="Zhang P."/>
            <person name="Zhang Y."/>
            <person name="Zimin A.V."/>
            <person name="Baldwin J."/>
            <person name="Abdouelleil A."/>
            <person name="Abdulkadir J."/>
            <person name="Abebe A."/>
            <person name="Abera B."/>
            <person name="Abreu J."/>
            <person name="Acer S.C."/>
            <person name="Aftuck L."/>
            <person name="Alexander A."/>
            <person name="An P."/>
            <person name="Anderson E."/>
            <person name="Anderson S."/>
            <person name="Arachi H."/>
            <person name="Azer M."/>
            <person name="Bachantsang P."/>
            <person name="Barry A."/>
            <person name="Bayul T."/>
            <person name="Berlin A."/>
            <person name="Bessette D."/>
            <person name="Bloom T."/>
            <person name="Blye J."/>
            <person name="Boguslavskiy L."/>
            <person name="Bonnet C."/>
            <person name="Boukhgalter B."/>
            <person name="Bourzgui I."/>
            <person name="Brown A."/>
            <person name="Cahill P."/>
            <person name="Channer S."/>
            <person name="Cheshatsang Y."/>
            <person name="Chuda L."/>
            <person name="Citroen M."/>
            <person name="Collymore A."/>
            <person name="Cooke P."/>
            <person name="Costello M."/>
            <person name="D'Aco K."/>
            <person name="Daza R."/>
            <person name="De Haan G."/>
            <person name="DeGray S."/>
            <person name="DeMaso C."/>
            <person name="Dhargay N."/>
            <person name="Dooley K."/>
            <person name="Dooley E."/>
            <person name="Doricent M."/>
            <person name="Dorje P."/>
            <person name="Dorjee K."/>
            <person name="Dupes A."/>
            <person name="Elong R."/>
            <person name="Falk J."/>
            <person name="Farina A."/>
            <person name="Faro S."/>
            <person name="Ferguson D."/>
            <person name="Fisher S."/>
            <person name="Foley C.D."/>
            <person name="Franke A."/>
            <person name="Friedrich D."/>
            <person name="Gadbois L."/>
            <person name="Gearin G."/>
            <person name="Gearin C.R."/>
            <person name="Giannoukos G."/>
            <person name="Goode T."/>
            <person name="Graham J."/>
            <person name="Grandbois E."/>
            <person name="Grewal S."/>
            <person name="Gyaltsen K."/>
            <person name="Hafez N."/>
            <person name="Hagos B."/>
            <person name="Hall J."/>
            <person name="Henson C."/>
            <person name="Hollinger A."/>
            <person name="Honan T."/>
            <person name="Huard M.D."/>
            <person name="Hughes L."/>
            <person name="Hurhula B."/>
            <person name="Husby M.E."/>
            <person name="Kamat A."/>
            <person name="Kanga B."/>
            <person name="Kashin S."/>
            <person name="Khazanovich D."/>
            <person name="Kisner P."/>
            <person name="Lance K."/>
            <person name="Lara M."/>
            <person name="Lee W."/>
            <person name="Lennon N."/>
            <person name="Letendre F."/>
            <person name="LeVine R."/>
            <person name="Lipovsky A."/>
            <person name="Liu X."/>
            <person name="Liu J."/>
            <person name="Liu S."/>
            <person name="Lokyitsang T."/>
            <person name="Lokyitsang Y."/>
            <person name="Lubonja R."/>
            <person name="Lui A."/>
            <person name="MacDonald P."/>
            <person name="Magnisalis V."/>
            <person name="Maru K."/>
            <person name="Matthews C."/>
            <person name="McCusker W."/>
            <person name="McDonough S."/>
            <person name="Mehta T."/>
            <person name="Meldrim J."/>
            <person name="Meneus L."/>
            <person name="Mihai O."/>
            <person name="Mihalev A."/>
            <person name="Mihova T."/>
            <person name="Mittelman R."/>
            <person name="Mlenga V."/>
            <person name="Montmayeur A."/>
            <person name="Mulrain L."/>
            <person name="Navidi A."/>
            <person name="Naylor J."/>
            <person name="Negash T."/>
            <person name="Nguyen T."/>
            <person name="Nguyen N."/>
            <person name="Nicol R."/>
            <person name="Norbu C."/>
            <person name="Norbu N."/>
            <person name="Novod N."/>
            <person name="O'Neill B."/>
            <person name="Osman S."/>
            <person name="Markiewicz E."/>
            <person name="Oyono O.L."/>
            <person name="Patti C."/>
            <person name="Phunkhang P."/>
            <person name="Pierre F."/>
            <person name="Priest M."/>
            <person name="Raghuraman S."/>
            <person name="Rege F."/>
            <person name="Reyes R."/>
            <person name="Rise C."/>
            <person name="Rogov P."/>
            <person name="Ross K."/>
            <person name="Ryan E."/>
            <person name="Settipalli S."/>
            <person name="Shea T."/>
            <person name="Sherpa N."/>
            <person name="Shi L."/>
            <person name="Shih D."/>
            <person name="Sparrow T."/>
            <person name="Spaulding J."/>
            <person name="Stalker J."/>
            <person name="Stange-Thomann N."/>
            <person name="Stavropoulos S."/>
            <person name="Stone C."/>
            <person name="Strader C."/>
            <person name="Tesfaye S."/>
            <person name="Thomson T."/>
            <person name="Thoulutsang Y."/>
            <person name="Thoulutsang D."/>
            <person name="Topham K."/>
            <person name="Topping I."/>
            <person name="Tsamla T."/>
            <person name="Vassiliev H."/>
            <person name="Vo A."/>
            <person name="Wangchuk T."/>
            <person name="Wangdi T."/>
            <person name="Weiand M."/>
            <person name="Wilkinson J."/>
            <person name="Wilson A."/>
            <person name="Yadav S."/>
            <person name="Young G."/>
            <person name="Yu Q."/>
            <person name="Zembek L."/>
            <person name="Zhong D."/>
            <person name="Zimmer A."/>
            <person name="Zwirko Z."/>
            <person name="Jaffe D.B."/>
            <person name="Alvarez P."/>
            <person name="Brockman W."/>
            <person name="Butler J."/>
            <person name="Chin C."/>
            <person name="Gnerre S."/>
            <person name="Grabherr M."/>
            <person name="Kleber M."/>
            <person name="Mauceli E."/>
            <person name="MacCallum I."/>
        </authorList>
    </citation>
    <scope>NUCLEOTIDE SEQUENCE [LARGE SCALE GENOMIC DNA]</scope>
    <source>
        <strain evidence="9">MSH-3 / Tucson 14011-0111.49</strain>
    </source>
</reference>
<evidence type="ECO:0000256" key="6">
    <source>
        <dbReference type="SAM" id="MobiDB-lite"/>
    </source>
</evidence>
<name>B4HAB2_DROPE</name>
<dbReference type="InterPro" id="IPR007110">
    <property type="entry name" value="Ig-like_dom"/>
</dbReference>
<accession>B4HAB2</accession>
<dbReference type="SMART" id="SM00409">
    <property type="entry name" value="IG"/>
    <property type="match status" value="1"/>
</dbReference>
<dbReference type="EMBL" id="CH479239">
    <property type="protein sequence ID" value="EDW37506.1"/>
    <property type="molecule type" value="Genomic_DNA"/>
</dbReference>
<feature type="region of interest" description="Disordered" evidence="6">
    <location>
        <begin position="175"/>
        <end position="197"/>
    </location>
</feature>
<feature type="compositionally biased region" description="Basic and acidic residues" evidence="6">
    <location>
        <begin position="187"/>
        <end position="197"/>
    </location>
</feature>
<evidence type="ECO:0000256" key="5">
    <source>
        <dbReference type="ARBA" id="ARBA00023319"/>
    </source>
</evidence>
<dbReference type="SUPFAM" id="SSF48726">
    <property type="entry name" value="Immunoglobulin"/>
    <property type="match status" value="1"/>
</dbReference>
<organism evidence="9">
    <name type="scientific">Drosophila persimilis</name>
    <name type="common">Fruit fly</name>
    <dbReference type="NCBI Taxonomy" id="7234"/>
    <lineage>
        <taxon>Eukaryota</taxon>
        <taxon>Metazoa</taxon>
        <taxon>Ecdysozoa</taxon>
        <taxon>Arthropoda</taxon>
        <taxon>Hexapoda</taxon>
        <taxon>Insecta</taxon>
        <taxon>Pterygota</taxon>
        <taxon>Neoptera</taxon>
        <taxon>Endopterygota</taxon>
        <taxon>Diptera</taxon>
        <taxon>Brachycera</taxon>
        <taxon>Muscomorpha</taxon>
        <taxon>Ephydroidea</taxon>
        <taxon>Drosophilidae</taxon>
        <taxon>Drosophila</taxon>
        <taxon>Sophophora</taxon>
    </lineage>
</organism>
<dbReference type="GO" id="GO:0005911">
    <property type="term" value="C:cell-cell junction"/>
    <property type="evidence" value="ECO:0007669"/>
    <property type="project" value="TreeGrafter"/>
</dbReference>
<keyword evidence="4" id="KW-0325">Glycoprotein</keyword>
<dbReference type="InterPro" id="IPR003599">
    <property type="entry name" value="Ig_sub"/>
</dbReference>
<dbReference type="AlphaFoldDB" id="B4HAB2"/>
<dbReference type="InterPro" id="IPR051275">
    <property type="entry name" value="Cell_adhesion_signaling"/>
</dbReference>
<dbReference type="eggNOG" id="KOG3510">
    <property type="taxonomic scope" value="Eukaryota"/>
</dbReference>
<sequence length="197" mass="22328">MMRDQRRSLASSLRRSRRQRVDVNEAGTRMWLKISLSQSLVTSLLLLAALLLLNADSCSCYADANPQQQQQLVQQQQQLQAPRFTTHPSSSGSIVSEGSTKILQCHALGYPQPTYRWLKDGKPVGDFSSSQFYRFHSTRREDAGSYQCIAKNDAGSIFSEKSDVVVAYKEPGRNGTEHKRIMPPLHPVDHWRHQQSQ</sequence>
<evidence type="ECO:0000256" key="1">
    <source>
        <dbReference type="ARBA" id="ARBA00004479"/>
    </source>
</evidence>
<dbReference type="InterPro" id="IPR013783">
    <property type="entry name" value="Ig-like_fold"/>
</dbReference>
<keyword evidence="5" id="KW-0393">Immunoglobulin domain</keyword>
<dbReference type="HOGENOM" id="CLU_1385499_0_0_1"/>
<protein>
    <submittedName>
        <fullName evidence="8">GL21373</fullName>
    </submittedName>
</protein>
<dbReference type="FunFam" id="2.60.40.10:FF:001469">
    <property type="entry name" value="protein sidekick isoform X9"/>
    <property type="match status" value="1"/>
</dbReference>
<proteinExistence type="predicted"/>
<evidence type="ECO:0000256" key="4">
    <source>
        <dbReference type="ARBA" id="ARBA00023180"/>
    </source>
</evidence>
<dbReference type="InterPro" id="IPR003598">
    <property type="entry name" value="Ig_sub2"/>
</dbReference>
<evidence type="ECO:0000313" key="8">
    <source>
        <dbReference type="EMBL" id="EDW37506.1"/>
    </source>
</evidence>
<dbReference type="SMART" id="SM00408">
    <property type="entry name" value="IGc2"/>
    <property type="match status" value="1"/>
</dbReference>
<dbReference type="Gene3D" id="2.60.40.10">
    <property type="entry name" value="Immunoglobulins"/>
    <property type="match status" value="1"/>
</dbReference>
<gene>
    <name evidence="8" type="primary">Dper\GL21373</name>
    <name evidence="8" type="ORF">Dper_GL21373</name>
</gene>
<dbReference type="Proteomes" id="UP000008744">
    <property type="component" value="Unassembled WGS sequence"/>
</dbReference>
<dbReference type="InterPro" id="IPR036179">
    <property type="entry name" value="Ig-like_dom_sf"/>
</dbReference>
<evidence type="ECO:0000259" key="7">
    <source>
        <dbReference type="PROSITE" id="PS50835"/>
    </source>
</evidence>
<keyword evidence="2" id="KW-0472">Membrane</keyword>
<dbReference type="GO" id="GO:0005886">
    <property type="term" value="C:plasma membrane"/>
    <property type="evidence" value="ECO:0007669"/>
    <property type="project" value="TreeGrafter"/>
</dbReference>
<dbReference type="GO" id="GO:0050839">
    <property type="term" value="F:cell adhesion molecule binding"/>
    <property type="evidence" value="ECO:0007669"/>
    <property type="project" value="TreeGrafter"/>
</dbReference>
<feature type="domain" description="Ig-like" evidence="7">
    <location>
        <begin position="82"/>
        <end position="165"/>
    </location>
</feature>
<dbReference type="PANTHER" id="PTHR11640">
    <property type="entry name" value="NEPHRIN"/>
    <property type="match status" value="1"/>
</dbReference>
<dbReference type="GO" id="GO:0098609">
    <property type="term" value="P:cell-cell adhesion"/>
    <property type="evidence" value="ECO:0007669"/>
    <property type="project" value="TreeGrafter"/>
</dbReference>
<keyword evidence="9" id="KW-1185">Reference proteome</keyword>
<comment type="subcellular location">
    <subcellularLocation>
        <location evidence="1">Membrane</location>
        <topology evidence="1">Single-pass type I membrane protein</topology>
    </subcellularLocation>
</comment>
<dbReference type="SMR" id="B4HAB2"/>
<evidence type="ECO:0000256" key="2">
    <source>
        <dbReference type="ARBA" id="ARBA00023136"/>
    </source>
</evidence>
<evidence type="ECO:0000256" key="3">
    <source>
        <dbReference type="ARBA" id="ARBA00023157"/>
    </source>
</evidence>
<dbReference type="Pfam" id="PF13927">
    <property type="entry name" value="Ig_3"/>
    <property type="match status" value="1"/>
</dbReference>